<accession>A0A2J7QP41</accession>
<dbReference type="EMBL" id="NEVH01012097">
    <property type="protein sequence ID" value="PNF30352.1"/>
    <property type="molecule type" value="Genomic_DNA"/>
</dbReference>
<evidence type="ECO:0000313" key="1">
    <source>
        <dbReference type="EMBL" id="PNF30352.1"/>
    </source>
</evidence>
<name>A0A2J7QP41_9NEOP</name>
<proteinExistence type="predicted"/>
<dbReference type="AlphaFoldDB" id="A0A2J7QP41"/>
<gene>
    <name evidence="1" type="ORF">B7P43_G13421</name>
</gene>
<dbReference type="Proteomes" id="UP000235965">
    <property type="component" value="Unassembled WGS sequence"/>
</dbReference>
<protein>
    <submittedName>
        <fullName evidence="1">Uncharacterized protein</fullName>
    </submittedName>
</protein>
<organism evidence="1 2">
    <name type="scientific">Cryptotermes secundus</name>
    <dbReference type="NCBI Taxonomy" id="105785"/>
    <lineage>
        <taxon>Eukaryota</taxon>
        <taxon>Metazoa</taxon>
        <taxon>Ecdysozoa</taxon>
        <taxon>Arthropoda</taxon>
        <taxon>Hexapoda</taxon>
        <taxon>Insecta</taxon>
        <taxon>Pterygota</taxon>
        <taxon>Neoptera</taxon>
        <taxon>Polyneoptera</taxon>
        <taxon>Dictyoptera</taxon>
        <taxon>Blattodea</taxon>
        <taxon>Blattoidea</taxon>
        <taxon>Termitoidae</taxon>
        <taxon>Kalotermitidae</taxon>
        <taxon>Cryptotermitinae</taxon>
        <taxon>Cryptotermes</taxon>
    </lineage>
</organism>
<keyword evidence="2" id="KW-1185">Reference proteome</keyword>
<reference evidence="1 2" key="1">
    <citation type="submission" date="2017-12" db="EMBL/GenBank/DDBJ databases">
        <title>Hemimetabolous genomes reveal molecular basis of termite eusociality.</title>
        <authorList>
            <person name="Harrison M.C."/>
            <person name="Jongepier E."/>
            <person name="Robertson H.M."/>
            <person name="Arning N."/>
            <person name="Bitard-Feildel T."/>
            <person name="Chao H."/>
            <person name="Childers C.P."/>
            <person name="Dinh H."/>
            <person name="Doddapaneni H."/>
            <person name="Dugan S."/>
            <person name="Gowin J."/>
            <person name="Greiner C."/>
            <person name="Han Y."/>
            <person name="Hu H."/>
            <person name="Hughes D.S.T."/>
            <person name="Huylmans A.-K."/>
            <person name="Kemena C."/>
            <person name="Kremer L.P.M."/>
            <person name="Lee S.L."/>
            <person name="Lopez-Ezquerra A."/>
            <person name="Mallet L."/>
            <person name="Monroy-Kuhn J.M."/>
            <person name="Moser A."/>
            <person name="Murali S.C."/>
            <person name="Muzny D.M."/>
            <person name="Otani S."/>
            <person name="Piulachs M.-D."/>
            <person name="Poelchau M."/>
            <person name="Qu J."/>
            <person name="Schaub F."/>
            <person name="Wada-Katsumata A."/>
            <person name="Worley K.C."/>
            <person name="Xie Q."/>
            <person name="Ylla G."/>
            <person name="Poulsen M."/>
            <person name="Gibbs R.A."/>
            <person name="Schal C."/>
            <person name="Richards S."/>
            <person name="Belles X."/>
            <person name="Korb J."/>
            <person name="Bornberg-Bauer E."/>
        </authorList>
    </citation>
    <scope>NUCLEOTIDE SEQUENCE [LARGE SCALE GENOMIC DNA]</scope>
    <source>
        <tissue evidence="1">Whole body</tissue>
    </source>
</reference>
<dbReference type="InParanoid" id="A0A2J7QP41"/>
<comment type="caution">
    <text evidence="1">The sequence shown here is derived from an EMBL/GenBank/DDBJ whole genome shotgun (WGS) entry which is preliminary data.</text>
</comment>
<sequence length="77" mass="9020">MMASVVQPQFYNPEEDESEISYESPLDALQLVHKLRQDSFLIEGINRHLLLLPTTEAYSQILQKWNWKTNLVQVTQC</sequence>
<evidence type="ECO:0000313" key="2">
    <source>
        <dbReference type="Proteomes" id="UP000235965"/>
    </source>
</evidence>